<protein>
    <submittedName>
        <fullName evidence="8">PspC domain-containing protein</fullName>
    </submittedName>
</protein>
<proteinExistence type="predicted"/>
<keyword evidence="9" id="KW-1185">Reference proteome</keyword>
<keyword evidence="3 6" id="KW-0812">Transmembrane</keyword>
<dbReference type="InterPro" id="IPR052027">
    <property type="entry name" value="PspC"/>
</dbReference>
<accession>A0ABZ0SQD6</accession>
<dbReference type="Pfam" id="PF04024">
    <property type="entry name" value="PspC"/>
    <property type="match status" value="1"/>
</dbReference>
<gene>
    <name evidence="8" type="ORF">SM116_17305</name>
</gene>
<evidence type="ECO:0000256" key="6">
    <source>
        <dbReference type="SAM" id="Phobius"/>
    </source>
</evidence>
<evidence type="ECO:0000256" key="2">
    <source>
        <dbReference type="ARBA" id="ARBA00022475"/>
    </source>
</evidence>
<evidence type="ECO:0000259" key="7">
    <source>
        <dbReference type="Pfam" id="PF04024"/>
    </source>
</evidence>
<keyword evidence="2" id="KW-1003">Cell membrane</keyword>
<feature type="transmembrane region" description="Helical" evidence="6">
    <location>
        <begin position="33"/>
        <end position="55"/>
    </location>
</feature>
<dbReference type="RefSeq" id="WP_320942205.1">
    <property type="nucleotide sequence ID" value="NZ_BAABEU010000003.1"/>
</dbReference>
<evidence type="ECO:0000256" key="3">
    <source>
        <dbReference type="ARBA" id="ARBA00022692"/>
    </source>
</evidence>
<evidence type="ECO:0000256" key="5">
    <source>
        <dbReference type="ARBA" id="ARBA00023136"/>
    </source>
</evidence>
<sequence length="60" mass="6931">MSTLVRPRSGRLIAGVCLGIARRFDVDPQPVRILTVLGLLFFGLSFWIYLWLWILMPAER</sequence>
<dbReference type="PANTHER" id="PTHR33885:SF3">
    <property type="entry name" value="PHAGE SHOCK PROTEIN C"/>
    <property type="match status" value="1"/>
</dbReference>
<dbReference type="InterPro" id="IPR007168">
    <property type="entry name" value="Phageshock_PspC_N"/>
</dbReference>
<evidence type="ECO:0000256" key="4">
    <source>
        <dbReference type="ARBA" id="ARBA00022989"/>
    </source>
</evidence>
<reference evidence="8 9" key="1">
    <citation type="submission" date="2023-11" db="EMBL/GenBank/DDBJ databases">
        <title>Genome sequence of Microbacterium rhizosphaerae KACC 19337.</title>
        <authorList>
            <person name="Choi H."/>
            <person name="Kim S."/>
            <person name="Kim Y."/>
            <person name="Kwon S.-W."/>
            <person name="Heo J."/>
        </authorList>
    </citation>
    <scope>NUCLEOTIDE SEQUENCE [LARGE SCALE GENOMIC DNA]</scope>
    <source>
        <strain evidence="8 9">KACC 19337</strain>
    </source>
</reference>
<evidence type="ECO:0000313" key="8">
    <source>
        <dbReference type="EMBL" id="WPR89491.1"/>
    </source>
</evidence>
<dbReference type="Proteomes" id="UP001323798">
    <property type="component" value="Chromosome"/>
</dbReference>
<evidence type="ECO:0000313" key="9">
    <source>
        <dbReference type="Proteomes" id="UP001323798"/>
    </source>
</evidence>
<keyword evidence="4 6" id="KW-1133">Transmembrane helix</keyword>
<dbReference type="EMBL" id="CP139368">
    <property type="protein sequence ID" value="WPR89491.1"/>
    <property type="molecule type" value="Genomic_DNA"/>
</dbReference>
<name>A0ABZ0SQD6_9MICO</name>
<feature type="domain" description="Phage shock protein PspC N-terminal" evidence="7">
    <location>
        <begin position="3"/>
        <end position="59"/>
    </location>
</feature>
<keyword evidence="5 6" id="KW-0472">Membrane</keyword>
<organism evidence="8 9">
    <name type="scientific">Microbacterium rhizosphaerae</name>
    <dbReference type="NCBI Taxonomy" id="1678237"/>
    <lineage>
        <taxon>Bacteria</taxon>
        <taxon>Bacillati</taxon>
        <taxon>Actinomycetota</taxon>
        <taxon>Actinomycetes</taxon>
        <taxon>Micrococcales</taxon>
        <taxon>Microbacteriaceae</taxon>
        <taxon>Microbacterium</taxon>
    </lineage>
</organism>
<evidence type="ECO:0000256" key="1">
    <source>
        <dbReference type="ARBA" id="ARBA00004162"/>
    </source>
</evidence>
<dbReference type="PANTHER" id="PTHR33885">
    <property type="entry name" value="PHAGE SHOCK PROTEIN C"/>
    <property type="match status" value="1"/>
</dbReference>
<comment type="subcellular location">
    <subcellularLocation>
        <location evidence="1">Cell membrane</location>
        <topology evidence="1">Single-pass membrane protein</topology>
    </subcellularLocation>
</comment>